<evidence type="ECO:0000313" key="1">
    <source>
        <dbReference type="EMBL" id="KAL3959904.1"/>
    </source>
</evidence>
<reference evidence="1" key="1">
    <citation type="submission" date="2024-12" db="EMBL/GenBank/DDBJ databases">
        <title>Comparative genomics and development of molecular markers within Purpureocillium lilacinum and among Purpureocillium species.</title>
        <authorList>
            <person name="Yeh Z.-Y."/>
            <person name="Ni N.-T."/>
            <person name="Lo P.-H."/>
            <person name="Mushyakhwo K."/>
            <person name="Lin C.-F."/>
            <person name="Nai Y.-S."/>
        </authorList>
    </citation>
    <scope>NUCLEOTIDE SEQUENCE</scope>
    <source>
        <strain evidence="1">NCHU-NPUST-175</strain>
    </source>
</reference>
<dbReference type="EMBL" id="JBGNUJ010000004">
    <property type="protein sequence ID" value="KAL3959904.1"/>
    <property type="molecule type" value="Genomic_DNA"/>
</dbReference>
<accession>A0ACC4DVJ2</accession>
<sequence>MLPSHHAEYQGSSVRNGPGAVSSSRHVTSRPLPGPLVAHCGQRASALPYTPDQAHKSFLVADSHPCTSPLFLAHEAREPPEAALEPASFANMRTCVNVFPAADVDAFGGTMKPDFADLLRAN</sequence>
<evidence type="ECO:0000313" key="2">
    <source>
        <dbReference type="Proteomes" id="UP001638806"/>
    </source>
</evidence>
<gene>
    <name evidence="1" type="ORF">ACCO45_005021</name>
</gene>
<dbReference type="Proteomes" id="UP001638806">
    <property type="component" value="Unassembled WGS sequence"/>
</dbReference>
<proteinExistence type="predicted"/>
<name>A0ACC4DVJ2_PURLI</name>
<organism evidence="1 2">
    <name type="scientific">Purpureocillium lilacinum</name>
    <name type="common">Paecilomyces lilacinus</name>
    <dbReference type="NCBI Taxonomy" id="33203"/>
    <lineage>
        <taxon>Eukaryota</taxon>
        <taxon>Fungi</taxon>
        <taxon>Dikarya</taxon>
        <taxon>Ascomycota</taxon>
        <taxon>Pezizomycotina</taxon>
        <taxon>Sordariomycetes</taxon>
        <taxon>Hypocreomycetidae</taxon>
        <taxon>Hypocreales</taxon>
        <taxon>Ophiocordycipitaceae</taxon>
        <taxon>Purpureocillium</taxon>
    </lineage>
</organism>
<keyword evidence="2" id="KW-1185">Reference proteome</keyword>
<protein>
    <submittedName>
        <fullName evidence="1">Uncharacterized protein</fullName>
    </submittedName>
</protein>
<comment type="caution">
    <text evidence="1">The sequence shown here is derived from an EMBL/GenBank/DDBJ whole genome shotgun (WGS) entry which is preliminary data.</text>
</comment>